<dbReference type="KEGG" id="cser:CCO03_07560"/>
<evidence type="ECO:0000259" key="1">
    <source>
        <dbReference type="Pfam" id="PF06983"/>
    </source>
</evidence>
<dbReference type="CDD" id="cd06588">
    <property type="entry name" value="PhnB_like"/>
    <property type="match status" value="1"/>
</dbReference>
<sequence>MAQLHRIAPCLWFDSQAEEAARFYAGIFPNSAIGLITRYSEVGFEHHGRPAGSVLTVSFTLDGQEMVALNGGPVFQFNPAVSLMVNCDTQAEIDHYWARLGEGGDPNAQQCGWLADRYGVSWQIAPRMWAELYTSPNQAGAKRAMQAMFGMKKLDIARLQAAFDGQA</sequence>
<name>A0A1Y0EML9_9BURK</name>
<dbReference type="InterPro" id="IPR028973">
    <property type="entry name" value="PhnB-like"/>
</dbReference>
<evidence type="ECO:0000313" key="3">
    <source>
        <dbReference type="Proteomes" id="UP000196138"/>
    </source>
</evidence>
<gene>
    <name evidence="2" type="ORF">CCO03_07560</name>
</gene>
<evidence type="ECO:0000313" key="2">
    <source>
        <dbReference type="EMBL" id="ARU04552.1"/>
    </source>
</evidence>
<keyword evidence="3" id="KW-1185">Reference proteome</keyword>
<dbReference type="EMBL" id="CP021455">
    <property type="protein sequence ID" value="ARU04552.1"/>
    <property type="molecule type" value="Genomic_DNA"/>
</dbReference>
<proteinExistence type="predicted"/>
<accession>A0A1Y0EML9</accession>
<organism evidence="2 3">
    <name type="scientific">Comamonas serinivorans</name>
    <dbReference type="NCBI Taxonomy" id="1082851"/>
    <lineage>
        <taxon>Bacteria</taxon>
        <taxon>Pseudomonadati</taxon>
        <taxon>Pseudomonadota</taxon>
        <taxon>Betaproteobacteria</taxon>
        <taxon>Burkholderiales</taxon>
        <taxon>Comamonadaceae</taxon>
        <taxon>Comamonas</taxon>
    </lineage>
</organism>
<dbReference type="PANTHER" id="PTHR33990:SF2">
    <property type="entry name" value="PHNB-LIKE DOMAIN-CONTAINING PROTEIN"/>
    <property type="match status" value="1"/>
</dbReference>
<dbReference type="RefSeq" id="WP_087279344.1">
    <property type="nucleotide sequence ID" value="NZ_CP021455.1"/>
</dbReference>
<dbReference type="PIRSF" id="PIRSF021700">
    <property type="entry name" value="3_dmu_93_MTrfase"/>
    <property type="match status" value="1"/>
</dbReference>
<reference evidence="2 3" key="1">
    <citation type="submission" date="2017-05" db="EMBL/GenBank/DDBJ databases">
        <authorList>
            <person name="Song R."/>
            <person name="Chenine A.L."/>
            <person name="Ruprecht R.M."/>
        </authorList>
    </citation>
    <scope>NUCLEOTIDE SEQUENCE [LARGE SCALE GENOMIC DNA]</scope>
    <source>
        <strain evidence="2 3">DSM 26136</strain>
    </source>
</reference>
<dbReference type="AlphaFoldDB" id="A0A1Y0EML9"/>
<dbReference type="InterPro" id="IPR029068">
    <property type="entry name" value="Glyas_Bleomycin-R_OHBP_Dase"/>
</dbReference>
<feature type="domain" description="PhnB-like" evidence="1">
    <location>
        <begin position="6"/>
        <end position="124"/>
    </location>
</feature>
<dbReference type="SUPFAM" id="SSF54593">
    <property type="entry name" value="Glyoxalase/Bleomycin resistance protein/Dihydroxybiphenyl dioxygenase"/>
    <property type="match status" value="1"/>
</dbReference>
<dbReference type="Proteomes" id="UP000196138">
    <property type="component" value="Chromosome"/>
</dbReference>
<protein>
    <recommendedName>
        <fullName evidence="1">PhnB-like domain-containing protein</fullName>
    </recommendedName>
</protein>
<dbReference type="Gene3D" id="3.10.180.10">
    <property type="entry name" value="2,3-Dihydroxybiphenyl 1,2-Dioxygenase, domain 1"/>
    <property type="match status" value="1"/>
</dbReference>
<dbReference type="PANTHER" id="PTHR33990">
    <property type="entry name" value="PROTEIN YJDN-RELATED"/>
    <property type="match status" value="1"/>
</dbReference>
<dbReference type="InterPro" id="IPR009725">
    <property type="entry name" value="3_dmu_93_MTrfase"/>
</dbReference>
<dbReference type="OrthoDB" id="5293819at2"/>
<dbReference type="Pfam" id="PF06983">
    <property type="entry name" value="3-dmu-9_3-mt"/>
    <property type="match status" value="1"/>
</dbReference>